<dbReference type="PANTHER" id="PTHR42756:SF1">
    <property type="entry name" value="TRANSCRIPTIONAL REPRESSOR OF EMRAB OPERON"/>
    <property type="match status" value="1"/>
</dbReference>
<feature type="domain" description="HTH marR-type" evidence="4">
    <location>
        <begin position="12"/>
        <end position="149"/>
    </location>
</feature>
<dbReference type="Gene3D" id="1.10.10.10">
    <property type="entry name" value="Winged helix-like DNA-binding domain superfamily/Winged helix DNA-binding domain"/>
    <property type="match status" value="1"/>
</dbReference>
<evidence type="ECO:0000313" key="5">
    <source>
        <dbReference type="EMBL" id="MCR2805209.1"/>
    </source>
</evidence>
<organism evidence="5 6">
    <name type="scientific">Paenibacillus soyae</name>
    <dbReference type="NCBI Taxonomy" id="2969249"/>
    <lineage>
        <taxon>Bacteria</taxon>
        <taxon>Bacillati</taxon>
        <taxon>Bacillota</taxon>
        <taxon>Bacilli</taxon>
        <taxon>Bacillales</taxon>
        <taxon>Paenibacillaceae</taxon>
        <taxon>Paenibacillus</taxon>
    </lineage>
</organism>
<evidence type="ECO:0000313" key="6">
    <source>
        <dbReference type="Proteomes" id="UP001141950"/>
    </source>
</evidence>
<reference evidence="5" key="1">
    <citation type="submission" date="2022-08" db="EMBL/GenBank/DDBJ databases">
        <title>The genomic sequence of strain Paenibacillus sp. SCIV0701.</title>
        <authorList>
            <person name="Zhao H."/>
        </authorList>
    </citation>
    <scope>NUCLEOTIDE SEQUENCE</scope>
    <source>
        <strain evidence="5">SCIV0701</strain>
    </source>
</reference>
<accession>A0A9X2MQX1</accession>
<dbReference type="Pfam" id="PF12802">
    <property type="entry name" value="MarR_2"/>
    <property type="match status" value="1"/>
</dbReference>
<keyword evidence="2" id="KW-0238">DNA-binding</keyword>
<dbReference type="RefSeq" id="WP_257447259.1">
    <property type="nucleotide sequence ID" value="NZ_JANIPJ010000010.1"/>
</dbReference>
<gene>
    <name evidence="5" type="ORF">NQZ67_15080</name>
</gene>
<keyword evidence="1" id="KW-0805">Transcription regulation</keyword>
<name>A0A9X2MQX1_9BACL</name>
<dbReference type="PROSITE" id="PS50995">
    <property type="entry name" value="HTH_MARR_2"/>
    <property type="match status" value="1"/>
</dbReference>
<keyword evidence="3" id="KW-0804">Transcription</keyword>
<sequence length="155" mass="17558">MSDKANDSNENENERITELMDVFTRFAKADWRKSAKWGIRASEARVLFAIQNNSRMTGKPTTVTELSKYLQVTSPTVTQLVNALIAGGYVIRAIHPEDRRISEITLTDKGESLARQAADEYRRMFSGLIEHLGEEQSEQLVALLTQAFDYFQGLK</sequence>
<dbReference type="InterPro" id="IPR036390">
    <property type="entry name" value="WH_DNA-bd_sf"/>
</dbReference>
<dbReference type="SMART" id="SM00347">
    <property type="entry name" value="HTH_MARR"/>
    <property type="match status" value="1"/>
</dbReference>
<keyword evidence="6" id="KW-1185">Reference proteome</keyword>
<evidence type="ECO:0000259" key="4">
    <source>
        <dbReference type="PROSITE" id="PS50995"/>
    </source>
</evidence>
<dbReference type="InterPro" id="IPR000835">
    <property type="entry name" value="HTH_MarR-typ"/>
</dbReference>
<dbReference type="PRINTS" id="PR00598">
    <property type="entry name" value="HTHMARR"/>
</dbReference>
<dbReference type="GO" id="GO:0003677">
    <property type="term" value="F:DNA binding"/>
    <property type="evidence" value="ECO:0007669"/>
    <property type="project" value="UniProtKB-KW"/>
</dbReference>
<evidence type="ECO:0000256" key="1">
    <source>
        <dbReference type="ARBA" id="ARBA00023015"/>
    </source>
</evidence>
<evidence type="ECO:0000256" key="3">
    <source>
        <dbReference type="ARBA" id="ARBA00023163"/>
    </source>
</evidence>
<dbReference type="GO" id="GO:0003700">
    <property type="term" value="F:DNA-binding transcription factor activity"/>
    <property type="evidence" value="ECO:0007669"/>
    <property type="project" value="InterPro"/>
</dbReference>
<dbReference type="Proteomes" id="UP001141950">
    <property type="component" value="Unassembled WGS sequence"/>
</dbReference>
<dbReference type="InterPro" id="IPR036388">
    <property type="entry name" value="WH-like_DNA-bd_sf"/>
</dbReference>
<protein>
    <submittedName>
        <fullName evidence="5">MarR family transcriptional regulator</fullName>
    </submittedName>
</protein>
<dbReference type="EMBL" id="JANIPJ010000010">
    <property type="protein sequence ID" value="MCR2805209.1"/>
    <property type="molecule type" value="Genomic_DNA"/>
</dbReference>
<proteinExistence type="predicted"/>
<dbReference type="SUPFAM" id="SSF46785">
    <property type="entry name" value="Winged helix' DNA-binding domain"/>
    <property type="match status" value="1"/>
</dbReference>
<comment type="caution">
    <text evidence="5">The sequence shown here is derived from an EMBL/GenBank/DDBJ whole genome shotgun (WGS) entry which is preliminary data.</text>
</comment>
<evidence type="ECO:0000256" key="2">
    <source>
        <dbReference type="ARBA" id="ARBA00023125"/>
    </source>
</evidence>
<dbReference type="PANTHER" id="PTHR42756">
    <property type="entry name" value="TRANSCRIPTIONAL REGULATOR, MARR"/>
    <property type="match status" value="1"/>
</dbReference>
<dbReference type="AlphaFoldDB" id="A0A9X2MQX1"/>